<evidence type="ECO:0000256" key="2">
    <source>
        <dbReference type="ARBA" id="ARBA00005988"/>
    </source>
</evidence>
<dbReference type="EMBL" id="WUBL01000001">
    <property type="protein sequence ID" value="KAF2973368.1"/>
    <property type="molecule type" value="Genomic_DNA"/>
</dbReference>
<evidence type="ECO:0000256" key="1">
    <source>
        <dbReference type="ARBA" id="ARBA00001947"/>
    </source>
</evidence>
<feature type="transmembrane region" description="Helical" evidence="5">
    <location>
        <begin position="225"/>
        <end position="246"/>
    </location>
</feature>
<keyword evidence="3" id="KW-0479">Metal-binding</keyword>
<keyword evidence="5" id="KW-0812">Transmembrane</keyword>
<feature type="transmembrane region" description="Helical" evidence="5">
    <location>
        <begin position="75"/>
        <end position="94"/>
    </location>
</feature>
<evidence type="ECO:0000256" key="5">
    <source>
        <dbReference type="SAM" id="Phobius"/>
    </source>
</evidence>
<dbReference type="Proteomes" id="UP000481858">
    <property type="component" value="Unassembled WGS sequence"/>
</dbReference>
<comment type="cofactor">
    <cofactor evidence="1">
        <name>Zn(2+)</name>
        <dbReference type="ChEBI" id="CHEBI:29105"/>
    </cofactor>
</comment>
<keyword evidence="5" id="KW-1133">Transmembrane helix</keyword>
<name>A0A7C8MY84_9PEZI</name>
<dbReference type="GO" id="GO:0046872">
    <property type="term" value="F:metal ion binding"/>
    <property type="evidence" value="ECO:0007669"/>
    <property type="project" value="UniProtKB-KW"/>
</dbReference>
<dbReference type="PROSITE" id="PS00133">
    <property type="entry name" value="CARBOXYPEPT_ZN_2"/>
    <property type="match status" value="1"/>
</dbReference>
<sequence length="265" mass="30216">MVIYAKIKSISVLLRVYLGHALMNLVTLPYYRYFRQNTLIPIKTIIKSYEHGGESDNIYRMFAAWQDRKLIELHFVQVAATLLSGAVIGCFSWIERDKEHWLGPASWYCCLILSLFAILLSSTEALIFNTIKSPENSISLRDRMSMICEVKGTVHNPAPSGDKEKGKLQMPQTERAIIRWNMVFTWQAPMMLLAYSVIAFLMGVTIYITTPLYTDDLSLGGKSAAIFYLVGLFIGGAVFVWCSFWAHRFVNLDEPRESPHLMGRL</sequence>
<organism evidence="6 7">
    <name type="scientific">Xylaria multiplex</name>
    <dbReference type="NCBI Taxonomy" id="323545"/>
    <lineage>
        <taxon>Eukaryota</taxon>
        <taxon>Fungi</taxon>
        <taxon>Dikarya</taxon>
        <taxon>Ascomycota</taxon>
        <taxon>Pezizomycotina</taxon>
        <taxon>Sordariomycetes</taxon>
        <taxon>Xylariomycetidae</taxon>
        <taxon>Xylariales</taxon>
        <taxon>Xylariaceae</taxon>
        <taxon>Xylaria</taxon>
    </lineage>
</organism>
<evidence type="ECO:0000313" key="7">
    <source>
        <dbReference type="Proteomes" id="UP000481858"/>
    </source>
</evidence>
<dbReference type="InterPro" id="IPR057247">
    <property type="entry name" value="CARBOXYPEPT_ZN_2"/>
</dbReference>
<accession>A0A7C8MY84</accession>
<protein>
    <submittedName>
        <fullName evidence="6">Uncharacterized protein</fullName>
    </submittedName>
</protein>
<gene>
    <name evidence="6" type="ORF">GQX73_g230</name>
</gene>
<feature type="transmembrane region" description="Helical" evidence="5">
    <location>
        <begin position="106"/>
        <end position="128"/>
    </location>
</feature>
<comment type="caution">
    <text evidence="6">The sequence shown here is derived from an EMBL/GenBank/DDBJ whole genome shotgun (WGS) entry which is preliminary data.</text>
</comment>
<comment type="similarity">
    <text evidence="2">Belongs to the peptidase M14 family.</text>
</comment>
<keyword evidence="5" id="KW-0472">Membrane</keyword>
<keyword evidence="4" id="KW-0862">Zinc</keyword>
<reference evidence="6 7" key="1">
    <citation type="submission" date="2019-12" db="EMBL/GenBank/DDBJ databases">
        <title>Draft genome sequence of the ascomycete Xylaria multiplex DSM 110363.</title>
        <authorList>
            <person name="Buettner E."/>
            <person name="Kellner H."/>
        </authorList>
    </citation>
    <scope>NUCLEOTIDE SEQUENCE [LARGE SCALE GENOMIC DNA]</scope>
    <source>
        <strain evidence="6 7">DSM 110363</strain>
    </source>
</reference>
<dbReference type="AlphaFoldDB" id="A0A7C8MY84"/>
<evidence type="ECO:0000256" key="4">
    <source>
        <dbReference type="ARBA" id="ARBA00022833"/>
    </source>
</evidence>
<proteinExistence type="inferred from homology"/>
<dbReference type="OrthoDB" id="630895at2759"/>
<evidence type="ECO:0000256" key="3">
    <source>
        <dbReference type="ARBA" id="ARBA00022723"/>
    </source>
</evidence>
<feature type="transmembrane region" description="Helical" evidence="5">
    <location>
        <begin position="192"/>
        <end position="213"/>
    </location>
</feature>
<evidence type="ECO:0000313" key="6">
    <source>
        <dbReference type="EMBL" id="KAF2973368.1"/>
    </source>
</evidence>
<keyword evidence="7" id="KW-1185">Reference proteome</keyword>
<dbReference type="InParanoid" id="A0A7C8MY84"/>